<sequence length="125" mass="13470">MGRDWLGQREAAVVLAGSGRVDETRGAQDLWQCDTGDLYCSYKRPLTQARFHACGTLPGRISVGLQNTCQTPGPAPSQPSLWLVSLQPLRQGELGCRCGMALAWGLIWKRDEIGEKGGASETPGV</sequence>
<keyword evidence="2" id="KW-1185">Reference proteome</keyword>
<gene>
    <name evidence="1" type="ORF">JZ751_006005</name>
</gene>
<accession>A0A8T2PC47</accession>
<proteinExistence type="predicted"/>
<comment type="caution">
    <text evidence="1">The sequence shown here is derived from an EMBL/GenBank/DDBJ whole genome shotgun (WGS) entry which is preliminary data.</text>
</comment>
<dbReference type="Proteomes" id="UP000824540">
    <property type="component" value="Unassembled WGS sequence"/>
</dbReference>
<dbReference type="AlphaFoldDB" id="A0A8T2PC47"/>
<dbReference type="EMBL" id="JAFBMS010000014">
    <property type="protein sequence ID" value="KAG9347078.1"/>
    <property type="molecule type" value="Genomic_DNA"/>
</dbReference>
<evidence type="ECO:0000313" key="1">
    <source>
        <dbReference type="EMBL" id="KAG9347078.1"/>
    </source>
</evidence>
<protein>
    <submittedName>
        <fullName evidence="1">Uncharacterized protein</fullName>
    </submittedName>
</protein>
<organism evidence="1 2">
    <name type="scientific">Albula glossodonta</name>
    <name type="common">roundjaw bonefish</name>
    <dbReference type="NCBI Taxonomy" id="121402"/>
    <lineage>
        <taxon>Eukaryota</taxon>
        <taxon>Metazoa</taxon>
        <taxon>Chordata</taxon>
        <taxon>Craniata</taxon>
        <taxon>Vertebrata</taxon>
        <taxon>Euteleostomi</taxon>
        <taxon>Actinopterygii</taxon>
        <taxon>Neopterygii</taxon>
        <taxon>Teleostei</taxon>
        <taxon>Albuliformes</taxon>
        <taxon>Albulidae</taxon>
        <taxon>Albula</taxon>
    </lineage>
</organism>
<evidence type="ECO:0000313" key="2">
    <source>
        <dbReference type="Proteomes" id="UP000824540"/>
    </source>
</evidence>
<reference evidence="1" key="1">
    <citation type="thesis" date="2021" institute="BYU ScholarsArchive" country="Provo, UT, USA">
        <title>Applications of and Algorithms for Genome Assembly and Genomic Analyses with an Emphasis on Marine Teleosts.</title>
        <authorList>
            <person name="Pickett B.D."/>
        </authorList>
    </citation>
    <scope>NUCLEOTIDE SEQUENCE</scope>
    <source>
        <strain evidence="1">HI-2016</strain>
    </source>
</reference>
<name>A0A8T2PC47_9TELE</name>